<name>A0A0V8M110_9CHLR</name>
<comment type="caution">
    <text evidence="1">The sequence shown here is derived from an EMBL/GenBank/DDBJ whole genome shotgun (WGS) entry which is preliminary data.</text>
</comment>
<dbReference type="AlphaFoldDB" id="A0A0V8M110"/>
<dbReference type="PATRIC" id="fig|61435.5.peg.1512"/>
<proteinExistence type="predicted"/>
<gene>
    <name evidence="1" type="ORF">DA01_07710</name>
</gene>
<sequence>MYTVTMNVEKQERQRMPGRTHAVLGLKEASHEVLSFVDDINYLRKKVGPRSLARSLGVSKMTELYWARGERMPSNPILYESVKGWAERERALDAAAVS</sequence>
<dbReference type="Proteomes" id="UP000053577">
    <property type="component" value="Unassembled WGS sequence"/>
</dbReference>
<evidence type="ECO:0000313" key="1">
    <source>
        <dbReference type="EMBL" id="KSV17305.1"/>
    </source>
</evidence>
<dbReference type="RefSeq" id="WP_058292714.1">
    <property type="nucleotide sequence ID" value="NZ_CP019865.1"/>
</dbReference>
<dbReference type="EMBL" id="JGYD01000025">
    <property type="protein sequence ID" value="KSV17305.1"/>
    <property type="molecule type" value="Genomic_DNA"/>
</dbReference>
<evidence type="ECO:0000313" key="2">
    <source>
        <dbReference type="Proteomes" id="UP000053577"/>
    </source>
</evidence>
<reference evidence="1 2" key="1">
    <citation type="journal article" date="2015" name="Sci. Rep.">
        <title>A comparative genomics and reductive dehalogenase gene transcription study of two chloroethene-respiring bacteria, Dehalococcoides mccartyi strains MB and 11a.</title>
        <authorList>
            <person name="Low A."/>
            <person name="Shen Z."/>
            <person name="Cheng D."/>
            <person name="Rogers M.J."/>
            <person name="Lee P.K."/>
            <person name="He J."/>
        </authorList>
    </citation>
    <scope>NUCLEOTIDE SEQUENCE [LARGE SCALE GENOMIC DNA]</scope>
    <source>
        <strain evidence="1 2">MB</strain>
    </source>
</reference>
<protein>
    <submittedName>
        <fullName evidence="1">Uncharacterized protein</fullName>
    </submittedName>
</protein>
<organism evidence="1 2">
    <name type="scientific">Dehalococcoides mccartyi</name>
    <dbReference type="NCBI Taxonomy" id="61435"/>
    <lineage>
        <taxon>Bacteria</taxon>
        <taxon>Bacillati</taxon>
        <taxon>Chloroflexota</taxon>
        <taxon>Dehalococcoidia</taxon>
        <taxon>Dehalococcoidales</taxon>
        <taxon>Dehalococcoidaceae</taxon>
        <taxon>Dehalococcoides</taxon>
    </lineage>
</organism>
<accession>A0A0V8M110</accession>